<dbReference type="SUPFAM" id="SSF69349">
    <property type="entry name" value="Phage fibre proteins"/>
    <property type="match status" value="1"/>
</dbReference>
<evidence type="ECO:0000313" key="2">
    <source>
        <dbReference type="Proteomes" id="UP000657372"/>
    </source>
</evidence>
<gene>
    <name evidence="1" type="ORF">IXC47_06140</name>
</gene>
<evidence type="ECO:0000313" key="1">
    <source>
        <dbReference type="EMBL" id="MBF8177255.1"/>
    </source>
</evidence>
<accession>A0ABS0EQX5</accession>
<protein>
    <submittedName>
        <fullName evidence="1">Uncharacterized protein</fullName>
    </submittedName>
</protein>
<dbReference type="RefSeq" id="WP_195875009.1">
    <property type="nucleotide sequence ID" value="NZ_JADOEL010000003.1"/>
</dbReference>
<dbReference type="EMBL" id="JADOEL010000003">
    <property type="protein sequence ID" value="MBF8177255.1"/>
    <property type="molecule type" value="Genomic_DNA"/>
</dbReference>
<sequence>MLPGFDAVPLKREFLNLMKRVGFTPLNPANLVHRTGNESIAGIKDFSDSPTVPTPTLPAQAVSKAYADQFIALLPIIGLLFSTAGASNAMTLSAGRAADSTGSVVMSLASSITKTTAAWAVGNAGGLDTGTIANSTWYHFYEIRRPDTGVVDWIFSLSPTVPTLPTNYTQYRHIGFGFINASTQWRRFFHDGDDWTWDAPTLDIDVTGPGATAVSRVLAVPTGISVIAKFNYAAYDPTNANGIVGYFSDLRAQDLAPSNVSAPLSASSSASQSSVGGLSTQEVRTNISAQIRSRINAVSGTAVLKMSTIGWTYKRGG</sequence>
<organism evidence="1 2">
    <name type="scientific">Herminiimonas contaminans</name>
    <dbReference type="NCBI Taxonomy" id="1111140"/>
    <lineage>
        <taxon>Bacteria</taxon>
        <taxon>Pseudomonadati</taxon>
        <taxon>Pseudomonadota</taxon>
        <taxon>Betaproteobacteria</taxon>
        <taxon>Burkholderiales</taxon>
        <taxon>Oxalobacteraceae</taxon>
        <taxon>Herminiimonas</taxon>
    </lineage>
</organism>
<comment type="caution">
    <text evidence="1">The sequence shown here is derived from an EMBL/GenBank/DDBJ whole genome shotgun (WGS) entry which is preliminary data.</text>
</comment>
<dbReference type="Proteomes" id="UP000657372">
    <property type="component" value="Unassembled WGS sequence"/>
</dbReference>
<proteinExistence type="predicted"/>
<reference evidence="1 2" key="1">
    <citation type="submission" date="2020-11" db="EMBL/GenBank/DDBJ databases">
        <title>WGS of Herminiimonas contaminans strain Marseille-Q4544 isolated from planarians Schmidtea mediterranea.</title>
        <authorList>
            <person name="Kangale L."/>
        </authorList>
    </citation>
    <scope>NUCLEOTIDE SEQUENCE [LARGE SCALE GENOMIC DNA]</scope>
    <source>
        <strain evidence="1 2">Marseille-Q4544</strain>
    </source>
</reference>
<keyword evidence="2" id="KW-1185">Reference proteome</keyword>
<dbReference type="Gene3D" id="6.10.140.2190">
    <property type="match status" value="1"/>
</dbReference>
<name>A0ABS0EQX5_9BURK</name>